<keyword evidence="1" id="KW-1133">Transmembrane helix</keyword>
<reference evidence="3 5" key="1">
    <citation type="submission" date="2018-11" db="EMBL/GenBank/DDBJ databases">
        <title>Novel bacteria species description.</title>
        <authorList>
            <person name="Han J.-H."/>
        </authorList>
    </citation>
    <scope>NUCLEOTIDE SEQUENCE [LARGE SCALE GENOMIC DNA]</scope>
    <source>
        <strain evidence="3 5">KCTC23259</strain>
    </source>
</reference>
<dbReference type="AlphaFoldDB" id="A0AAE3H3H3"/>
<dbReference type="RefSeq" id="WP_255037897.1">
    <property type="nucleotide sequence ID" value="NZ_RJUF01000072.1"/>
</dbReference>
<evidence type="ECO:0000313" key="4">
    <source>
        <dbReference type="EMBL" id="MCP9765566.1"/>
    </source>
</evidence>
<feature type="transmembrane region" description="Helical" evidence="1">
    <location>
        <begin position="20"/>
        <end position="40"/>
    </location>
</feature>
<accession>A0AAE3H3H3</accession>
<protein>
    <submittedName>
        <fullName evidence="3">Redox-active disulfide protein 2</fullName>
    </submittedName>
</protein>
<evidence type="ECO:0000313" key="5">
    <source>
        <dbReference type="Proteomes" id="UP001204144"/>
    </source>
</evidence>
<dbReference type="Proteomes" id="UP001204144">
    <property type="component" value="Unassembled WGS sequence"/>
</dbReference>
<name>A0AAE3H3H3_9BACT</name>
<keyword evidence="1" id="KW-0812">Transmembrane</keyword>
<dbReference type="EMBL" id="RJUF01000184">
    <property type="protein sequence ID" value="MCP9765566.1"/>
    <property type="molecule type" value="Genomic_DNA"/>
</dbReference>
<feature type="transmembrane region" description="Helical" evidence="1">
    <location>
        <begin position="46"/>
        <end position="69"/>
    </location>
</feature>
<keyword evidence="5" id="KW-1185">Reference proteome</keyword>
<evidence type="ECO:0000313" key="3">
    <source>
        <dbReference type="EMBL" id="MCP9764252.1"/>
    </source>
</evidence>
<dbReference type="EMBL" id="RJUF01000127">
    <property type="protein sequence ID" value="MCP9764252.1"/>
    <property type="molecule type" value="Genomic_DNA"/>
</dbReference>
<organism evidence="3 5">
    <name type="scientific">Lacihabitans soyangensis</name>
    <dbReference type="NCBI Taxonomy" id="869394"/>
    <lineage>
        <taxon>Bacteria</taxon>
        <taxon>Pseudomonadati</taxon>
        <taxon>Bacteroidota</taxon>
        <taxon>Cytophagia</taxon>
        <taxon>Cytophagales</taxon>
        <taxon>Leadbetterellaceae</taxon>
        <taxon>Lacihabitans</taxon>
    </lineage>
</organism>
<gene>
    <name evidence="2" type="ORF">EGI31_14400</name>
    <name evidence="3" type="ORF">EGI31_15000</name>
    <name evidence="4" type="ORF">EGI31_21735</name>
</gene>
<keyword evidence="1" id="KW-0472">Membrane</keyword>
<proteinExistence type="predicted"/>
<dbReference type="EMBL" id="RJUF01000072">
    <property type="protein sequence ID" value="MCP9764140.1"/>
    <property type="molecule type" value="Genomic_DNA"/>
</dbReference>
<evidence type="ECO:0000313" key="2">
    <source>
        <dbReference type="EMBL" id="MCP9764140.1"/>
    </source>
</evidence>
<sequence>MKQDFSKKTNEELLKNIKIARFLTGLLAGALIMLLVLNSIDKEKTIWQIIMMPLCLSPILILNISNIVAMKKEIKSRSL</sequence>
<evidence type="ECO:0000256" key="1">
    <source>
        <dbReference type="SAM" id="Phobius"/>
    </source>
</evidence>
<comment type="caution">
    <text evidence="3">The sequence shown here is derived from an EMBL/GenBank/DDBJ whole genome shotgun (WGS) entry which is preliminary data.</text>
</comment>